<dbReference type="EMBL" id="KZ270004">
    <property type="protein sequence ID" value="OZC08728.1"/>
    <property type="molecule type" value="Genomic_DNA"/>
</dbReference>
<dbReference type="InterPro" id="IPR001666">
    <property type="entry name" value="PI_transfer"/>
</dbReference>
<protein>
    <submittedName>
        <fullName evidence="2">Phosphatidylinositol transfer protein</fullName>
    </submittedName>
</protein>
<dbReference type="GO" id="GO:0008526">
    <property type="term" value="F:phosphatidylinositol transfer activity"/>
    <property type="evidence" value="ECO:0007669"/>
    <property type="project" value="TreeGrafter"/>
</dbReference>
<dbReference type="GO" id="GO:0008525">
    <property type="term" value="F:phosphatidylcholine transporter activity"/>
    <property type="evidence" value="ECO:0007669"/>
    <property type="project" value="TreeGrafter"/>
</dbReference>
<dbReference type="SUPFAM" id="SSF55961">
    <property type="entry name" value="Bet v1-like"/>
    <property type="match status" value="1"/>
</dbReference>
<dbReference type="Pfam" id="PF02121">
    <property type="entry name" value="IP_trans"/>
    <property type="match status" value="2"/>
</dbReference>
<reference evidence="2 3" key="1">
    <citation type="submission" date="2015-12" db="EMBL/GenBank/DDBJ databases">
        <title>Draft genome of the nematode, Onchocerca flexuosa.</title>
        <authorList>
            <person name="Mitreva M."/>
        </authorList>
    </citation>
    <scope>NUCLEOTIDE SEQUENCE [LARGE SCALE GENOMIC DNA]</scope>
    <source>
        <strain evidence="2">Red Deer</strain>
    </source>
</reference>
<dbReference type="GO" id="GO:0035091">
    <property type="term" value="F:phosphatidylinositol binding"/>
    <property type="evidence" value="ECO:0007669"/>
    <property type="project" value="TreeGrafter"/>
</dbReference>
<feature type="domain" description="Phosphatidylinositol transfer protein N-terminal" evidence="1">
    <location>
        <begin position="113"/>
        <end position="298"/>
    </location>
</feature>
<dbReference type="GO" id="GO:0031210">
    <property type="term" value="F:phosphatidylcholine binding"/>
    <property type="evidence" value="ECO:0007669"/>
    <property type="project" value="TreeGrafter"/>
</dbReference>
<evidence type="ECO:0000313" key="2">
    <source>
        <dbReference type="EMBL" id="OZC08728.1"/>
    </source>
</evidence>
<dbReference type="Proteomes" id="UP000242913">
    <property type="component" value="Unassembled WGS sequence"/>
</dbReference>
<organism evidence="2 3">
    <name type="scientific">Onchocerca flexuosa</name>
    <dbReference type="NCBI Taxonomy" id="387005"/>
    <lineage>
        <taxon>Eukaryota</taxon>
        <taxon>Metazoa</taxon>
        <taxon>Ecdysozoa</taxon>
        <taxon>Nematoda</taxon>
        <taxon>Chromadorea</taxon>
        <taxon>Rhabditida</taxon>
        <taxon>Spirurina</taxon>
        <taxon>Spiruromorpha</taxon>
        <taxon>Filarioidea</taxon>
        <taxon>Onchocercidae</taxon>
        <taxon>Onchocerca</taxon>
    </lineage>
</organism>
<accession>A0A238BVX4</accession>
<gene>
    <name evidence="2" type="ORF">X798_04276</name>
</gene>
<proteinExistence type="predicted"/>
<name>A0A238BVX4_9BILA</name>
<dbReference type="Gene3D" id="3.30.530.20">
    <property type="match status" value="1"/>
</dbReference>
<dbReference type="PANTHER" id="PTHR10658:SF11">
    <property type="entry name" value="VIBRATOR, ISOFORM B"/>
    <property type="match status" value="1"/>
</dbReference>
<dbReference type="PRINTS" id="PR00391">
    <property type="entry name" value="PITRANSFER"/>
</dbReference>
<sequence>MSKTKNCAVELNKIMKRKLFFIFFSRLVLPMTVEEYQVGQLWSVAEASKAETGGGEGVEVLKNEPFRNYPLLDGRYSCGQYTHKIYHLQTIFASSNYSDYCINSIKFHIFFFFFRKVPTIVRTCAPKGSLAIHEEAWNAYPYCKTVLTNPDYMRDDFFIHIETIHLPDRGTTQNAHNLSPEDLAKREVIDLDIANDTSYLTANDISLKTTPSKFKSVKTGRGPLIGNWKETMEPVMCAYKLVKVHFKWFGLTKIVENYAHRQYPRLFTKFHREVFCWMDNWYGLTMADIREIEDKAQKELEEARINGPVRGMMP</sequence>
<evidence type="ECO:0000313" key="3">
    <source>
        <dbReference type="Proteomes" id="UP000242913"/>
    </source>
</evidence>
<dbReference type="AlphaFoldDB" id="A0A238BVX4"/>
<dbReference type="InterPro" id="IPR023393">
    <property type="entry name" value="START-like_dom_sf"/>
</dbReference>
<dbReference type="OrthoDB" id="18453at2759"/>
<feature type="domain" description="Phosphatidylinositol transfer protein N-terminal" evidence="1">
    <location>
        <begin position="26"/>
        <end position="90"/>
    </location>
</feature>
<dbReference type="PANTHER" id="PTHR10658">
    <property type="entry name" value="PHOSPHATIDYLINOSITOL TRANSFER PROTEIN"/>
    <property type="match status" value="1"/>
</dbReference>
<evidence type="ECO:0000259" key="1">
    <source>
        <dbReference type="Pfam" id="PF02121"/>
    </source>
</evidence>
<dbReference type="InterPro" id="IPR055261">
    <property type="entry name" value="PI_transfer_N"/>
</dbReference>
<keyword evidence="3" id="KW-1185">Reference proteome</keyword>
<dbReference type="GO" id="GO:0005737">
    <property type="term" value="C:cytoplasm"/>
    <property type="evidence" value="ECO:0007669"/>
    <property type="project" value="TreeGrafter"/>
</dbReference>